<evidence type="ECO:0000256" key="5">
    <source>
        <dbReference type="ARBA" id="ARBA00023098"/>
    </source>
</evidence>
<dbReference type="EMBL" id="JANQDX010000009">
    <property type="protein sequence ID" value="KAL0918464.1"/>
    <property type="molecule type" value="Genomic_DNA"/>
</dbReference>
<dbReference type="CDD" id="cd23995">
    <property type="entry name" value="Seipin_BSCL2_like"/>
    <property type="match status" value="1"/>
</dbReference>
<evidence type="ECO:0000256" key="3">
    <source>
        <dbReference type="ARBA" id="ARBA00022824"/>
    </source>
</evidence>
<evidence type="ECO:0008006" key="11">
    <source>
        <dbReference type="Google" id="ProtNLM"/>
    </source>
</evidence>
<gene>
    <name evidence="9" type="ORF">M5K25_010473</name>
</gene>
<evidence type="ECO:0000256" key="4">
    <source>
        <dbReference type="ARBA" id="ARBA00022989"/>
    </source>
</evidence>
<dbReference type="GO" id="GO:0005789">
    <property type="term" value="C:endoplasmic reticulum membrane"/>
    <property type="evidence" value="ECO:0007669"/>
    <property type="project" value="UniProtKB-SubCell"/>
</dbReference>
<protein>
    <recommendedName>
        <fullName evidence="11">Seipin</fullName>
    </recommendedName>
</protein>
<feature type="transmembrane region" description="Helical" evidence="8">
    <location>
        <begin position="249"/>
        <end position="272"/>
    </location>
</feature>
<keyword evidence="10" id="KW-1185">Reference proteome</keyword>
<evidence type="ECO:0000256" key="7">
    <source>
        <dbReference type="SAM" id="MobiDB-lite"/>
    </source>
</evidence>
<evidence type="ECO:0000256" key="8">
    <source>
        <dbReference type="SAM" id="Phobius"/>
    </source>
</evidence>
<evidence type="ECO:0000256" key="2">
    <source>
        <dbReference type="ARBA" id="ARBA00022692"/>
    </source>
</evidence>
<feature type="region of interest" description="Disordered" evidence="7">
    <location>
        <begin position="58"/>
        <end position="79"/>
    </location>
</feature>
<dbReference type="InterPro" id="IPR009617">
    <property type="entry name" value="Seipin"/>
</dbReference>
<sequence length="516" mass="58097">MERAINNGGDSSDLFFDAFDAFSLGFNESHEVSSPPGTIENQLENEGTAASLPEVPATSLRRRRSVSRFTEPQHNSDTKVLSCEPDANFEISTFCEGRGNIPPPDLKDGTISNGGDTTTWTLTSEQNVEVRDRGQEISSRMDESLAIGHEYSDQSLLVTLTDLLINAIFFQVNMMIKFLTFPIWLTYNSVLFVVNPLGTLRRTIDCLKKRMLWVCKTALDSFSPFVPEILKREEGIVTLVGRLVWGCFWFFYVSIALSGLLITGFLFASILMSRIVEEPLEMIRSLSFDYTKASPDALVMLMPCDDVGWNLEFDGKAGFVENAVRRPIAPNHKLHLTVSLTLPESDYNRNLGVFQVRVEFISTNGKVTSRLSKPCMLRFKSSHIRFMETFIKSGPLLAGYSSESQVIDLDLSGFTEGHEPTMSIRIVLEQRAEFRPGAGIPEIYSASLKLESELSILKRIMWNWRKTLLIWAAMVFFFWELLIVLICCRPVLFPHGRPIDDVSPNGQQHTINSIAT</sequence>
<comment type="subcellular location">
    <subcellularLocation>
        <location evidence="1">Endoplasmic reticulum membrane</location>
        <topology evidence="1">Multi-pass membrane protein</topology>
    </subcellularLocation>
</comment>
<name>A0ABD0V0G5_DENTH</name>
<dbReference type="PANTHER" id="PTHR21212">
    <property type="entry name" value="BERNARDINELLI-SEIP CONGENITAL LIPODYSTROPHY 2 HOMOLOG BSCL2 PROTEIN"/>
    <property type="match status" value="1"/>
</dbReference>
<comment type="caution">
    <text evidence="9">The sequence shown here is derived from an EMBL/GenBank/DDBJ whole genome shotgun (WGS) entry which is preliminary data.</text>
</comment>
<dbReference type="AlphaFoldDB" id="A0ABD0V0G5"/>
<keyword evidence="3" id="KW-0256">Endoplasmic reticulum</keyword>
<dbReference type="Proteomes" id="UP001552299">
    <property type="component" value="Unassembled WGS sequence"/>
</dbReference>
<evidence type="ECO:0000313" key="9">
    <source>
        <dbReference type="EMBL" id="KAL0918464.1"/>
    </source>
</evidence>
<feature type="compositionally biased region" description="Polar residues" evidence="7">
    <location>
        <begin position="67"/>
        <end position="79"/>
    </location>
</feature>
<evidence type="ECO:0000313" key="10">
    <source>
        <dbReference type="Proteomes" id="UP001552299"/>
    </source>
</evidence>
<dbReference type="GO" id="GO:0006629">
    <property type="term" value="P:lipid metabolic process"/>
    <property type="evidence" value="ECO:0007669"/>
    <property type="project" value="UniProtKB-KW"/>
</dbReference>
<feature type="transmembrane region" description="Helical" evidence="8">
    <location>
        <begin position="468"/>
        <end position="492"/>
    </location>
</feature>
<evidence type="ECO:0000256" key="6">
    <source>
        <dbReference type="ARBA" id="ARBA00023136"/>
    </source>
</evidence>
<dbReference type="Pfam" id="PF06775">
    <property type="entry name" value="Seipin"/>
    <property type="match status" value="1"/>
</dbReference>
<proteinExistence type="predicted"/>
<keyword evidence="4 8" id="KW-1133">Transmembrane helix</keyword>
<organism evidence="9 10">
    <name type="scientific">Dendrobium thyrsiflorum</name>
    <name type="common">Pinecone-like raceme dendrobium</name>
    <name type="synonym">Orchid</name>
    <dbReference type="NCBI Taxonomy" id="117978"/>
    <lineage>
        <taxon>Eukaryota</taxon>
        <taxon>Viridiplantae</taxon>
        <taxon>Streptophyta</taxon>
        <taxon>Embryophyta</taxon>
        <taxon>Tracheophyta</taxon>
        <taxon>Spermatophyta</taxon>
        <taxon>Magnoliopsida</taxon>
        <taxon>Liliopsida</taxon>
        <taxon>Asparagales</taxon>
        <taxon>Orchidaceae</taxon>
        <taxon>Epidendroideae</taxon>
        <taxon>Malaxideae</taxon>
        <taxon>Dendrobiinae</taxon>
        <taxon>Dendrobium</taxon>
    </lineage>
</organism>
<keyword evidence="5" id="KW-0443">Lipid metabolism</keyword>
<reference evidence="9 10" key="1">
    <citation type="journal article" date="2024" name="Plant Biotechnol. J.">
        <title>Dendrobium thyrsiflorum genome and its molecular insights into genes involved in important horticultural traits.</title>
        <authorList>
            <person name="Chen B."/>
            <person name="Wang J.Y."/>
            <person name="Zheng P.J."/>
            <person name="Li K.L."/>
            <person name="Liang Y.M."/>
            <person name="Chen X.F."/>
            <person name="Zhang C."/>
            <person name="Zhao X."/>
            <person name="He X."/>
            <person name="Zhang G.Q."/>
            <person name="Liu Z.J."/>
            <person name="Xu Q."/>
        </authorList>
    </citation>
    <scope>NUCLEOTIDE SEQUENCE [LARGE SCALE GENOMIC DNA]</scope>
    <source>
        <strain evidence="9">GZMU011</strain>
    </source>
</reference>
<keyword evidence="6 8" id="KW-0472">Membrane</keyword>
<accession>A0ABD0V0G5</accession>
<dbReference type="GO" id="GO:0140042">
    <property type="term" value="P:lipid droplet formation"/>
    <property type="evidence" value="ECO:0007669"/>
    <property type="project" value="UniProtKB-ARBA"/>
</dbReference>
<evidence type="ECO:0000256" key="1">
    <source>
        <dbReference type="ARBA" id="ARBA00004477"/>
    </source>
</evidence>
<keyword evidence="2 8" id="KW-0812">Transmembrane</keyword>
<dbReference type="PANTHER" id="PTHR21212:SF0">
    <property type="entry name" value="SEIPIN"/>
    <property type="match status" value="1"/>
</dbReference>